<sequence length="104" mass="11301">MVASFTLLVADRDADGILIARSHSPFAPRTQHLWGTSTSCRPAARTALGNTHAPGSVRESHGPSATTGMRKPRHRCRSSPPWYRDRSVWQVSTSGGLGCSPDFR</sequence>
<evidence type="ECO:0000313" key="2">
    <source>
        <dbReference type="EMBL" id="KFI82278.1"/>
    </source>
</evidence>
<dbReference type="EMBL" id="JGZI01000009">
    <property type="protein sequence ID" value="KFI82278.1"/>
    <property type="molecule type" value="Genomic_DNA"/>
</dbReference>
<dbReference type="STRING" id="218140.BPSY_2225"/>
<reference evidence="2 3" key="1">
    <citation type="submission" date="2014-03" db="EMBL/GenBank/DDBJ databases">
        <title>Genomics of Bifidobacteria.</title>
        <authorList>
            <person name="Ventura M."/>
            <person name="Milani C."/>
            <person name="Lugli G.A."/>
        </authorList>
    </citation>
    <scope>NUCLEOTIDE SEQUENCE [LARGE SCALE GENOMIC DNA]</scope>
    <source>
        <strain evidence="2 3">LMG 21775</strain>
    </source>
</reference>
<evidence type="ECO:0000256" key="1">
    <source>
        <dbReference type="SAM" id="MobiDB-lite"/>
    </source>
</evidence>
<gene>
    <name evidence="2" type="ORF">BPSY_2225</name>
</gene>
<dbReference type="AlphaFoldDB" id="A0A087CG78"/>
<accession>A0A087CG78</accession>
<feature type="region of interest" description="Disordered" evidence="1">
    <location>
        <begin position="46"/>
        <end position="81"/>
    </location>
</feature>
<comment type="caution">
    <text evidence="2">The sequence shown here is derived from an EMBL/GenBank/DDBJ whole genome shotgun (WGS) entry which is preliminary data.</text>
</comment>
<keyword evidence="3" id="KW-1185">Reference proteome</keyword>
<proteinExistence type="predicted"/>
<organism evidence="2 3">
    <name type="scientific">Bifidobacterium psychraerophilum</name>
    <dbReference type="NCBI Taxonomy" id="218140"/>
    <lineage>
        <taxon>Bacteria</taxon>
        <taxon>Bacillati</taxon>
        <taxon>Actinomycetota</taxon>
        <taxon>Actinomycetes</taxon>
        <taxon>Bifidobacteriales</taxon>
        <taxon>Bifidobacteriaceae</taxon>
        <taxon>Bifidobacterium</taxon>
    </lineage>
</organism>
<name>A0A087CG78_9BIFI</name>
<evidence type="ECO:0000313" key="3">
    <source>
        <dbReference type="Proteomes" id="UP000029050"/>
    </source>
</evidence>
<protein>
    <submittedName>
        <fullName evidence="2">Uncharacterized protein</fullName>
    </submittedName>
</protein>
<dbReference type="Proteomes" id="UP000029050">
    <property type="component" value="Unassembled WGS sequence"/>
</dbReference>